<comment type="caution">
    <text evidence="9">The sequence shown here is derived from an EMBL/GenBank/DDBJ whole genome shotgun (WGS) entry which is preliminary data.</text>
</comment>
<evidence type="ECO:0000256" key="8">
    <source>
        <dbReference type="SAM" id="Phobius"/>
    </source>
</evidence>
<evidence type="ECO:0000256" key="5">
    <source>
        <dbReference type="ARBA" id="ARBA00022989"/>
    </source>
</evidence>
<gene>
    <name evidence="9" type="ORF">BK699_01425</name>
</gene>
<dbReference type="EMBL" id="NFCF01000025">
    <property type="protein sequence ID" value="OTW55451.1"/>
    <property type="molecule type" value="Genomic_DNA"/>
</dbReference>
<feature type="transmembrane region" description="Helical" evidence="8">
    <location>
        <begin position="30"/>
        <end position="51"/>
    </location>
</feature>
<comment type="subcellular location">
    <subcellularLocation>
        <location evidence="1 7">Cell membrane</location>
        <topology evidence="1 7">Multi-pass membrane protein</topology>
    </subcellularLocation>
</comment>
<evidence type="ECO:0000256" key="3">
    <source>
        <dbReference type="ARBA" id="ARBA00022475"/>
    </source>
</evidence>
<dbReference type="PANTHER" id="PTHR30561">
    <property type="entry name" value="SMR FAMILY PROTON-DEPENDENT DRUG EFFLUX TRANSPORTER SUGE"/>
    <property type="match status" value="1"/>
</dbReference>
<evidence type="ECO:0000256" key="1">
    <source>
        <dbReference type="ARBA" id="ARBA00004651"/>
    </source>
</evidence>
<sequence length="95" mass="10580">MAYWLLLLVTIIFEVAGTIAMKLSNGLTKLVPSVLIFVFYGICFSVFAIVVKKIHLSIAYAIGLVLGRYLLQLLVCTFLKSTLAYSKHVVFFLSC</sequence>
<dbReference type="GO" id="GO:0005886">
    <property type="term" value="C:plasma membrane"/>
    <property type="evidence" value="ECO:0007669"/>
    <property type="project" value="UniProtKB-SubCell"/>
</dbReference>
<dbReference type="GO" id="GO:0022857">
    <property type="term" value="F:transmembrane transporter activity"/>
    <property type="evidence" value="ECO:0007669"/>
    <property type="project" value="InterPro"/>
</dbReference>
<name>A0A242WEZ0_BACTU</name>
<dbReference type="Gene3D" id="1.10.3730.20">
    <property type="match status" value="1"/>
</dbReference>
<dbReference type="AlphaFoldDB" id="A0A242WEZ0"/>
<organism evidence="9 10">
    <name type="scientific">Bacillus thuringiensis serovar mexicanensis</name>
    <dbReference type="NCBI Taxonomy" id="180868"/>
    <lineage>
        <taxon>Bacteria</taxon>
        <taxon>Bacillati</taxon>
        <taxon>Bacillota</taxon>
        <taxon>Bacilli</taxon>
        <taxon>Bacillales</taxon>
        <taxon>Bacillaceae</taxon>
        <taxon>Bacillus</taxon>
        <taxon>Bacillus cereus group</taxon>
    </lineage>
</organism>
<dbReference type="InterPro" id="IPR037185">
    <property type="entry name" value="EmrE-like"/>
</dbReference>
<protein>
    <submittedName>
        <fullName evidence="9">Multidrug efflux SMR transporter</fullName>
    </submittedName>
</protein>
<proteinExistence type="inferred from homology"/>
<evidence type="ECO:0000256" key="2">
    <source>
        <dbReference type="ARBA" id="ARBA00022448"/>
    </source>
</evidence>
<evidence type="ECO:0000256" key="7">
    <source>
        <dbReference type="RuleBase" id="RU003942"/>
    </source>
</evidence>
<keyword evidence="6 8" id="KW-0472">Membrane</keyword>
<keyword evidence="5 8" id="KW-1133">Transmembrane helix</keyword>
<dbReference type="InterPro" id="IPR045324">
    <property type="entry name" value="Small_multidrug_res"/>
</dbReference>
<dbReference type="Proteomes" id="UP000195152">
    <property type="component" value="Unassembled WGS sequence"/>
</dbReference>
<comment type="similarity">
    <text evidence="7">Belongs to the drug/metabolite transporter (DMT) superfamily. Small multidrug resistance (SMR) (TC 2.A.7.1) family.</text>
</comment>
<accession>A0A242WEZ0</accession>
<reference evidence="9 10" key="1">
    <citation type="submission" date="2016-10" db="EMBL/GenBank/DDBJ databases">
        <title>Comparative genomics of Bacillus thuringiensis reveals a path to pathogens against multiple invertebrate hosts.</title>
        <authorList>
            <person name="Zheng J."/>
            <person name="Gao Q."/>
            <person name="Liu H."/>
            <person name="Peng D."/>
            <person name="Ruan L."/>
            <person name="Sun M."/>
        </authorList>
    </citation>
    <scope>NUCLEOTIDE SEQUENCE [LARGE SCALE GENOMIC DNA]</scope>
    <source>
        <strain evidence="9">BGSC 4AC1</strain>
    </source>
</reference>
<keyword evidence="4 7" id="KW-0812">Transmembrane</keyword>
<keyword evidence="3" id="KW-1003">Cell membrane</keyword>
<evidence type="ECO:0000313" key="10">
    <source>
        <dbReference type="Proteomes" id="UP000195152"/>
    </source>
</evidence>
<dbReference type="Pfam" id="PF00893">
    <property type="entry name" value="Multi_Drug_Res"/>
    <property type="match status" value="1"/>
</dbReference>
<dbReference type="PANTHER" id="PTHR30561:SF1">
    <property type="entry name" value="MULTIDRUG TRANSPORTER EMRE"/>
    <property type="match status" value="1"/>
</dbReference>
<dbReference type="InterPro" id="IPR000390">
    <property type="entry name" value="Small_drug/metabolite_transptr"/>
</dbReference>
<keyword evidence="2" id="KW-0813">Transport</keyword>
<feature type="transmembrane region" description="Helical" evidence="8">
    <location>
        <begin position="58"/>
        <end position="80"/>
    </location>
</feature>
<evidence type="ECO:0000256" key="6">
    <source>
        <dbReference type="ARBA" id="ARBA00023136"/>
    </source>
</evidence>
<dbReference type="SUPFAM" id="SSF103481">
    <property type="entry name" value="Multidrug resistance efflux transporter EmrE"/>
    <property type="match status" value="1"/>
</dbReference>
<evidence type="ECO:0000256" key="4">
    <source>
        <dbReference type="ARBA" id="ARBA00022692"/>
    </source>
</evidence>
<evidence type="ECO:0000313" key="9">
    <source>
        <dbReference type="EMBL" id="OTW55451.1"/>
    </source>
</evidence>